<evidence type="ECO:0000313" key="5">
    <source>
        <dbReference type="Proteomes" id="UP000251571"/>
    </source>
</evidence>
<dbReference type="EMBL" id="UETC01000001">
    <property type="protein sequence ID" value="SSA38739.1"/>
    <property type="molecule type" value="Genomic_DNA"/>
</dbReference>
<evidence type="ECO:0000256" key="1">
    <source>
        <dbReference type="SAM" id="Phobius"/>
    </source>
</evidence>
<dbReference type="AlphaFoldDB" id="A0A2Y9A858"/>
<dbReference type="Pfam" id="PF05545">
    <property type="entry name" value="FixQ"/>
    <property type="match status" value="1"/>
</dbReference>
<keyword evidence="1" id="KW-1133">Transmembrane helix</keyword>
<evidence type="ECO:0000313" key="3">
    <source>
        <dbReference type="EMBL" id="SSA38739.1"/>
    </source>
</evidence>
<keyword evidence="1" id="KW-0472">Membrane</keyword>
<gene>
    <name evidence="2" type="ORF">BCF38_101875</name>
    <name evidence="3" type="ORF">SAMN05421539_101875</name>
</gene>
<protein>
    <submittedName>
        <fullName evidence="3">Cytochrome c oxidase cbb3-type subunit 4</fullName>
    </submittedName>
</protein>
<keyword evidence="1" id="KW-0812">Transmembrane</keyword>
<name>A0A2Y9A858_9RHOB</name>
<dbReference type="InterPro" id="IPR008621">
    <property type="entry name" value="Cbb3-typ_cyt_oxidase_comp"/>
</dbReference>
<dbReference type="Proteomes" id="UP000245839">
    <property type="component" value="Unassembled WGS sequence"/>
</dbReference>
<dbReference type="EMBL" id="QGDJ01000001">
    <property type="protein sequence ID" value="PWJ22461.1"/>
    <property type="molecule type" value="Genomic_DNA"/>
</dbReference>
<dbReference type="Proteomes" id="UP000251571">
    <property type="component" value="Unassembled WGS sequence"/>
</dbReference>
<accession>A0A2Y9A858</accession>
<proteinExistence type="predicted"/>
<organism evidence="3 5">
    <name type="scientific">Jannaschia seohaensis</name>
    <dbReference type="NCBI Taxonomy" id="475081"/>
    <lineage>
        <taxon>Bacteria</taxon>
        <taxon>Pseudomonadati</taxon>
        <taxon>Pseudomonadota</taxon>
        <taxon>Alphaproteobacteria</taxon>
        <taxon>Rhodobacterales</taxon>
        <taxon>Roseobacteraceae</taxon>
        <taxon>Jannaschia</taxon>
    </lineage>
</organism>
<dbReference type="RefSeq" id="WP_109563011.1">
    <property type="nucleotide sequence ID" value="NZ_QGDJ01000001.1"/>
</dbReference>
<dbReference type="CDD" id="cd01324">
    <property type="entry name" value="cbb3_Oxidase_CcoQ"/>
    <property type="match status" value="1"/>
</dbReference>
<keyword evidence="4" id="KW-1185">Reference proteome</keyword>
<evidence type="ECO:0000313" key="2">
    <source>
        <dbReference type="EMBL" id="PWJ22461.1"/>
    </source>
</evidence>
<reference evidence="2 4" key="2">
    <citation type="submission" date="2018-03" db="EMBL/GenBank/DDBJ databases">
        <title>Genomic Encyclopedia of Archaeal and Bacterial Type Strains, Phase II (KMG-II): from individual species to whole genera.</title>
        <authorList>
            <person name="Goeker M."/>
        </authorList>
    </citation>
    <scope>NUCLEOTIDE SEQUENCE [LARGE SCALE GENOMIC DNA]</scope>
    <source>
        <strain evidence="2 4">DSM 25227</strain>
    </source>
</reference>
<reference evidence="3 5" key="1">
    <citation type="submission" date="2016-10" db="EMBL/GenBank/DDBJ databases">
        <authorList>
            <person name="Cai Z."/>
        </authorList>
    </citation>
    <scope>NUCLEOTIDE SEQUENCE [LARGE SCALE GENOMIC DNA]</scope>
    <source>
        <strain evidence="3 5">DSM 25227</strain>
    </source>
</reference>
<evidence type="ECO:0000313" key="4">
    <source>
        <dbReference type="Proteomes" id="UP000245839"/>
    </source>
</evidence>
<feature type="transmembrane region" description="Helical" evidence="1">
    <location>
        <begin position="14"/>
        <end position="31"/>
    </location>
</feature>
<sequence>METYSFLRELADSWVLLVLTLFFLGVWVWAFRPGSRPIHDDAARAPFRHDEGPGE</sequence>